<evidence type="ECO:0000256" key="1">
    <source>
        <dbReference type="ARBA" id="ARBA00004477"/>
    </source>
</evidence>
<organism evidence="12 13">
    <name type="scientific">Protea cynaroides</name>
    <dbReference type="NCBI Taxonomy" id="273540"/>
    <lineage>
        <taxon>Eukaryota</taxon>
        <taxon>Viridiplantae</taxon>
        <taxon>Streptophyta</taxon>
        <taxon>Embryophyta</taxon>
        <taxon>Tracheophyta</taxon>
        <taxon>Spermatophyta</taxon>
        <taxon>Magnoliopsida</taxon>
        <taxon>Proteales</taxon>
        <taxon>Proteaceae</taxon>
        <taxon>Protea</taxon>
    </lineage>
</organism>
<comment type="caution">
    <text evidence="12">The sequence shown here is derived from an EMBL/GenBank/DDBJ whole genome shotgun (WGS) entry which is preliminary data.</text>
</comment>
<feature type="transmembrane region" description="Helical" evidence="11">
    <location>
        <begin position="45"/>
        <end position="65"/>
    </location>
</feature>
<evidence type="ECO:0000256" key="9">
    <source>
        <dbReference type="ARBA" id="ARBA00023136"/>
    </source>
</evidence>
<comment type="subcellular location">
    <subcellularLocation>
        <location evidence="1">Endoplasmic reticulum membrane</location>
        <topology evidence="1">Multi-pass membrane protein</topology>
    </subcellularLocation>
</comment>
<evidence type="ECO:0000256" key="4">
    <source>
        <dbReference type="ARBA" id="ARBA00022676"/>
    </source>
</evidence>
<evidence type="ECO:0000256" key="8">
    <source>
        <dbReference type="ARBA" id="ARBA00022989"/>
    </source>
</evidence>
<keyword evidence="6 11" id="KW-0812">Transmembrane</keyword>
<keyword evidence="7" id="KW-0256">Endoplasmic reticulum</keyword>
<gene>
    <name evidence="12" type="ORF">NE237_013157</name>
</gene>
<protein>
    <recommendedName>
        <fullName evidence="3">dolichyl-P-Man:Man5GlcNAc2-PP-dolichol alpha-1,3-mannosyltransferase</fullName>
        <ecNumber evidence="3">2.4.1.258</ecNumber>
    </recommendedName>
</protein>
<dbReference type="Proteomes" id="UP001141806">
    <property type="component" value="Unassembled WGS sequence"/>
</dbReference>
<name>A0A9Q0JXJ7_9MAGN</name>
<keyword evidence="5" id="KW-0808">Transferase</keyword>
<dbReference type="Pfam" id="PF05208">
    <property type="entry name" value="ALG3"/>
    <property type="match status" value="1"/>
</dbReference>
<evidence type="ECO:0000256" key="2">
    <source>
        <dbReference type="ARBA" id="ARBA00004922"/>
    </source>
</evidence>
<keyword evidence="8 11" id="KW-1133">Transmembrane helix</keyword>
<dbReference type="InterPro" id="IPR007873">
    <property type="entry name" value="Glycosyltransferase_ALG3"/>
</dbReference>
<evidence type="ECO:0000256" key="7">
    <source>
        <dbReference type="ARBA" id="ARBA00022824"/>
    </source>
</evidence>
<keyword evidence="4" id="KW-0328">Glycosyltransferase</keyword>
<evidence type="ECO:0000256" key="3">
    <source>
        <dbReference type="ARBA" id="ARBA00011964"/>
    </source>
</evidence>
<proteinExistence type="predicted"/>
<evidence type="ECO:0000313" key="12">
    <source>
        <dbReference type="EMBL" id="KAJ4956374.1"/>
    </source>
</evidence>
<dbReference type="EMBL" id="JAMYWD010000011">
    <property type="protein sequence ID" value="KAJ4956374.1"/>
    <property type="molecule type" value="Genomic_DNA"/>
</dbReference>
<keyword evidence="9 11" id="KW-0472">Membrane</keyword>
<dbReference type="GO" id="GO:0005789">
    <property type="term" value="C:endoplasmic reticulum membrane"/>
    <property type="evidence" value="ECO:0007669"/>
    <property type="project" value="UniProtKB-SubCell"/>
</dbReference>
<evidence type="ECO:0000256" key="6">
    <source>
        <dbReference type="ARBA" id="ARBA00022692"/>
    </source>
</evidence>
<comment type="pathway">
    <text evidence="2">Protein modification; protein glycosylation.</text>
</comment>
<evidence type="ECO:0000256" key="5">
    <source>
        <dbReference type="ARBA" id="ARBA00022679"/>
    </source>
</evidence>
<accession>A0A9Q0JXJ7</accession>
<evidence type="ECO:0000256" key="11">
    <source>
        <dbReference type="SAM" id="Phobius"/>
    </source>
</evidence>
<dbReference type="GO" id="GO:0052925">
    <property type="term" value="F:dol-P-Man:Man(5)GlcNAc(2)-PP-Dol alpha-1,3-mannosyltransferase activity"/>
    <property type="evidence" value="ECO:0007669"/>
    <property type="project" value="UniProtKB-EC"/>
</dbReference>
<reference evidence="12" key="1">
    <citation type="journal article" date="2023" name="Plant J.">
        <title>The genome of the king protea, Protea cynaroides.</title>
        <authorList>
            <person name="Chang J."/>
            <person name="Duong T.A."/>
            <person name="Schoeman C."/>
            <person name="Ma X."/>
            <person name="Roodt D."/>
            <person name="Barker N."/>
            <person name="Li Z."/>
            <person name="Van de Peer Y."/>
            <person name="Mizrachi E."/>
        </authorList>
    </citation>
    <scope>NUCLEOTIDE SEQUENCE</scope>
    <source>
        <tissue evidence="12">Young leaves</tissue>
    </source>
</reference>
<sequence length="435" mass="46753">MFVLRLFNGYFAMTFLHAALALLLFQRWHLGLIIFSVAVEIKMNVLLYAPPLFVLMLKVYLILFGSTTFCNFRTLPILESSLVHVGRVHFVHGIYAGIAVADVGLSPAPGNASGIPCTFFRAGCLHQYLPHHHVVALRISPHTVSRTFAAVVGLSPAARSASGNAGVPSEYHVDYHHFHTDHAPQISPRTFSRTFVVAVGLFLVARSASGIGDTPFEDRVFGYHPHHPNVHAPQTSPHSVSRTFLEDVGLSPVARSASGIGDTPSEDHIVGYHLHHPNDAPRIYPHSVSHTFLVVVGLSTVLRSASGIAATLFVDHAGYLLPHSYHAPRSVVGTAVADVGLSLAARSASGILDTVSVGRAGYLPRQALRTFLRSVVGTVVAGAGLALPACNDAGIAGTVFADHVGSLLCHLQPKTRSQTLGRGKREKEENITWLF</sequence>
<dbReference type="PANTHER" id="PTHR12646">
    <property type="entry name" value="NOT56 - RELATED"/>
    <property type="match status" value="1"/>
</dbReference>
<dbReference type="PANTHER" id="PTHR12646:SF0">
    <property type="entry name" value="DOL-P-MAN:MAN(5)GLCNAC(2)-PP-DOL ALPHA-1,3-MANNOSYLTRANSFERASE"/>
    <property type="match status" value="1"/>
</dbReference>
<dbReference type="AlphaFoldDB" id="A0A9Q0JXJ7"/>
<dbReference type="EC" id="2.4.1.258" evidence="3"/>
<evidence type="ECO:0000313" key="13">
    <source>
        <dbReference type="Proteomes" id="UP001141806"/>
    </source>
</evidence>
<keyword evidence="13" id="KW-1185">Reference proteome</keyword>
<evidence type="ECO:0000256" key="10">
    <source>
        <dbReference type="ARBA" id="ARBA00049506"/>
    </source>
</evidence>
<comment type="catalytic activity">
    <reaction evidence="10">
        <text>an alpha-D-Man-(1-&gt;2)-alpha-D-Man-(1-&gt;2)-alpha-D-Man-(1-&gt;3)-[alpha-D-Man-(1-&gt;6)]-beta-D-Man-(1-&gt;4)-beta-D-GlcNAc-(1-&gt;4)-alpha-D-GlcNAc-diphospho-di-trans,poly-cis-dolichol + a di-trans,poly-cis-dolichyl beta-D-mannosyl phosphate = an alpha-D-Man-(1-&gt;2)-alpha-D-Man-(1-&gt;2)-alpha-D-Man-(1-&gt;3)-[alpha-D-Man-(1-&gt;3)-alpha-D-Man-(1-&gt;6)]-beta-D-Man-(1-&gt;4)-beta-D-GlcNAc-(1-&gt;4)-alpha-D-GlcNAc-diphospho-di-trans,poly-cis-dolichol + a di-trans,poly-cis-dolichyl phosphate + H(+)</text>
        <dbReference type="Rhea" id="RHEA:29527"/>
        <dbReference type="Rhea" id="RHEA-COMP:19498"/>
        <dbReference type="Rhea" id="RHEA-COMP:19501"/>
        <dbReference type="Rhea" id="RHEA-COMP:19516"/>
        <dbReference type="Rhea" id="RHEA-COMP:19517"/>
        <dbReference type="ChEBI" id="CHEBI:15378"/>
        <dbReference type="ChEBI" id="CHEBI:57683"/>
        <dbReference type="ChEBI" id="CHEBI:58211"/>
        <dbReference type="ChEBI" id="CHEBI:132515"/>
        <dbReference type="ChEBI" id="CHEBI:132516"/>
        <dbReference type="EC" id="2.4.1.258"/>
    </reaction>
    <physiologicalReaction direction="left-to-right" evidence="10">
        <dbReference type="Rhea" id="RHEA:29528"/>
    </physiologicalReaction>
</comment>